<protein>
    <submittedName>
        <fullName evidence="1">Uncharacterized protein</fullName>
    </submittedName>
</protein>
<dbReference type="EMBL" id="VCEJ01000004">
    <property type="protein sequence ID" value="TLV01322.1"/>
    <property type="molecule type" value="Genomic_DNA"/>
</dbReference>
<dbReference type="RefSeq" id="WP_138366693.1">
    <property type="nucleotide sequence ID" value="NZ_VCEJ01000004.1"/>
</dbReference>
<organism evidence="1 2">
    <name type="scientific">Dyadobacter luticola</name>
    <dbReference type="NCBI Taxonomy" id="1979387"/>
    <lineage>
        <taxon>Bacteria</taxon>
        <taxon>Pseudomonadati</taxon>
        <taxon>Bacteroidota</taxon>
        <taxon>Cytophagia</taxon>
        <taxon>Cytophagales</taxon>
        <taxon>Spirosomataceae</taxon>
        <taxon>Dyadobacter</taxon>
    </lineage>
</organism>
<gene>
    <name evidence="1" type="ORF">FEN17_17965</name>
</gene>
<comment type="caution">
    <text evidence="1">The sequence shown here is derived from an EMBL/GenBank/DDBJ whole genome shotgun (WGS) entry which is preliminary data.</text>
</comment>
<reference evidence="1 2" key="1">
    <citation type="submission" date="2019-05" db="EMBL/GenBank/DDBJ databases">
        <authorList>
            <person name="Qu J.-H."/>
        </authorList>
    </citation>
    <scope>NUCLEOTIDE SEQUENCE [LARGE SCALE GENOMIC DNA]</scope>
    <source>
        <strain evidence="1 2">T17</strain>
    </source>
</reference>
<sequence>MKKAKGIQANSFFKLGKAAPRRDTRNLRLRTLLRAPFDLPIPNEYDFDAEHLGIPTPMFANDTFGDCVIAGRAHQTLRFELIEQSRLLLITDQDVLDQYFLETGGEDNGLVVLDSLNAWRRNGWKIAGKTFRIRAYAEVDPTSSEEMRRAIFMDLGVGLGLSLPTSAETQINVGKPWDVVSDASGEPNSWGGHYVYVSGYTVYGPVCITWGRRQQMTWAFVDAYCDEAYAIFDALNTAKLKQGLDIVALNSFIDQL</sequence>
<keyword evidence="2" id="KW-1185">Reference proteome</keyword>
<accession>A0A5R9KYD2</accession>
<dbReference type="Proteomes" id="UP000306402">
    <property type="component" value="Unassembled WGS sequence"/>
</dbReference>
<dbReference type="OrthoDB" id="7247547at2"/>
<evidence type="ECO:0000313" key="1">
    <source>
        <dbReference type="EMBL" id="TLV01322.1"/>
    </source>
</evidence>
<dbReference type="AlphaFoldDB" id="A0A5R9KYD2"/>
<name>A0A5R9KYD2_9BACT</name>
<proteinExistence type="predicted"/>
<evidence type="ECO:0000313" key="2">
    <source>
        <dbReference type="Proteomes" id="UP000306402"/>
    </source>
</evidence>